<accession>A0A286F451</accession>
<sequence length="265" mass="29927">MDTKEEQYERIERYLANSLSTDEQQAFERTLQQDPVMAHEVLIHRHLYEAIRNEVPDNLMARALQKAANDYFADESQPEVVVPQATASKKSRHVPSWYWMAASVGLALVMGAGLFYVNNTTTVSNQELVAGNFTVYEAPAVFRSGGKDEAPILKTAFVAYNQKEYRKAIDFFQKSLLENPRQVVPNFYIGQCKLALHDAKGAIPAFQKVVDHGDNAYVVQAKWYLALGYIDLNQKEQASSLLRELSQQGGPYGERATRMLNELSN</sequence>
<dbReference type="AlphaFoldDB" id="A0A286F451"/>
<dbReference type="OrthoDB" id="958761at2"/>
<dbReference type="Gene3D" id="1.25.40.10">
    <property type="entry name" value="Tetratricopeptide repeat domain"/>
    <property type="match status" value="1"/>
</dbReference>
<keyword evidence="3" id="KW-1185">Reference proteome</keyword>
<proteinExistence type="predicted"/>
<keyword evidence="1" id="KW-0472">Membrane</keyword>
<gene>
    <name evidence="2" type="ORF">SAMN06269250_0241</name>
</gene>
<keyword evidence="1" id="KW-0812">Transmembrane</keyword>
<dbReference type="SUPFAM" id="SSF48452">
    <property type="entry name" value="TPR-like"/>
    <property type="match status" value="1"/>
</dbReference>
<dbReference type="RefSeq" id="WP_097123996.1">
    <property type="nucleotide sequence ID" value="NZ_OCNH01000001.1"/>
</dbReference>
<evidence type="ECO:0000313" key="3">
    <source>
        <dbReference type="Proteomes" id="UP000219452"/>
    </source>
</evidence>
<keyword evidence="1" id="KW-1133">Transmembrane helix</keyword>
<dbReference type="Proteomes" id="UP000219452">
    <property type="component" value="Unassembled WGS sequence"/>
</dbReference>
<name>A0A286F451_9BACT</name>
<dbReference type="EMBL" id="OCNH01000001">
    <property type="protein sequence ID" value="SOD78001.1"/>
    <property type="molecule type" value="Genomic_DNA"/>
</dbReference>
<evidence type="ECO:0000313" key="2">
    <source>
        <dbReference type="EMBL" id="SOD78001.1"/>
    </source>
</evidence>
<dbReference type="InterPro" id="IPR011990">
    <property type="entry name" value="TPR-like_helical_dom_sf"/>
</dbReference>
<feature type="transmembrane region" description="Helical" evidence="1">
    <location>
        <begin position="97"/>
        <end position="117"/>
    </location>
</feature>
<evidence type="ECO:0000256" key="1">
    <source>
        <dbReference type="SAM" id="Phobius"/>
    </source>
</evidence>
<reference evidence="3" key="1">
    <citation type="submission" date="2017-09" db="EMBL/GenBank/DDBJ databases">
        <authorList>
            <person name="Varghese N."/>
            <person name="Submissions S."/>
        </authorList>
    </citation>
    <scope>NUCLEOTIDE SEQUENCE [LARGE SCALE GENOMIC DNA]</scope>
    <source>
        <strain evidence="3">DSM 29961</strain>
    </source>
</reference>
<organism evidence="2 3">
    <name type="scientific">Spirosoma fluviale</name>
    <dbReference type="NCBI Taxonomy" id="1597977"/>
    <lineage>
        <taxon>Bacteria</taxon>
        <taxon>Pseudomonadati</taxon>
        <taxon>Bacteroidota</taxon>
        <taxon>Cytophagia</taxon>
        <taxon>Cytophagales</taxon>
        <taxon>Cytophagaceae</taxon>
        <taxon>Spirosoma</taxon>
    </lineage>
</organism>
<protein>
    <submittedName>
        <fullName evidence="2">Uncharacterized protein</fullName>
    </submittedName>
</protein>